<sequence>MRDAFVPVHAESLSSEDHGRFEAEYLAELMVAAAPEVYRDYVTLWGDLSSQGFEINPYDPCVANKKNNGHQMTVCWYVDDLFMSHMDRGAVKDFVQWLSMEKFTRETIEEFPEPTEEIAEDPASPPNLFETREPILLNEDQAQIFHRITAKLLFLCAQPRCRRDIRTAVAFLTTG</sequence>
<comment type="caution">
    <text evidence="1">The sequence shown here is derived from an EMBL/GenBank/DDBJ whole genome shotgun (WGS) entry which is preliminary data.</text>
</comment>
<dbReference type="AlphaFoldDB" id="K0TRK0"/>
<evidence type="ECO:0000313" key="1">
    <source>
        <dbReference type="EMBL" id="EJK77932.1"/>
    </source>
</evidence>
<reference evidence="1 2" key="1">
    <citation type="journal article" date="2012" name="Genome Biol.">
        <title>Genome and low-iron response of an oceanic diatom adapted to chronic iron limitation.</title>
        <authorList>
            <person name="Lommer M."/>
            <person name="Specht M."/>
            <person name="Roy A.S."/>
            <person name="Kraemer L."/>
            <person name="Andreson R."/>
            <person name="Gutowska M.A."/>
            <person name="Wolf J."/>
            <person name="Bergner S.V."/>
            <person name="Schilhabel M.B."/>
            <person name="Klostermeier U.C."/>
            <person name="Beiko R.G."/>
            <person name="Rosenstiel P."/>
            <person name="Hippler M."/>
            <person name="Laroche J."/>
        </authorList>
    </citation>
    <scope>NUCLEOTIDE SEQUENCE [LARGE SCALE GENOMIC DNA]</scope>
    <source>
        <strain evidence="1 2">CCMP1005</strain>
    </source>
</reference>
<proteinExistence type="predicted"/>
<keyword evidence="2" id="KW-1185">Reference proteome</keyword>
<evidence type="ECO:0008006" key="3">
    <source>
        <dbReference type="Google" id="ProtNLM"/>
    </source>
</evidence>
<organism evidence="1 2">
    <name type="scientific">Thalassiosira oceanica</name>
    <name type="common">Marine diatom</name>
    <dbReference type="NCBI Taxonomy" id="159749"/>
    <lineage>
        <taxon>Eukaryota</taxon>
        <taxon>Sar</taxon>
        <taxon>Stramenopiles</taxon>
        <taxon>Ochrophyta</taxon>
        <taxon>Bacillariophyta</taxon>
        <taxon>Coscinodiscophyceae</taxon>
        <taxon>Thalassiosirophycidae</taxon>
        <taxon>Thalassiosirales</taxon>
        <taxon>Thalassiosiraceae</taxon>
        <taxon>Thalassiosira</taxon>
    </lineage>
</organism>
<name>K0TRK0_THAOC</name>
<dbReference type="OrthoDB" id="43295at2759"/>
<accession>K0TRK0</accession>
<evidence type="ECO:0000313" key="2">
    <source>
        <dbReference type="Proteomes" id="UP000266841"/>
    </source>
</evidence>
<protein>
    <recommendedName>
        <fullName evidence="3">Reverse transcriptase Ty1/copia-type domain-containing protein</fullName>
    </recommendedName>
</protein>
<gene>
    <name evidence="1" type="ORF">THAOC_00201</name>
</gene>
<dbReference type="EMBL" id="AGNL01000216">
    <property type="protein sequence ID" value="EJK77932.1"/>
    <property type="molecule type" value="Genomic_DNA"/>
</dbReference>
<dbReference type="Proteomes" id="UP000266841">
    <property type="component" value="Unassembled WGS sequence"/>
</dbReference>